<evidence type="ECO:0000313" key="4">
    <source>
        <dbReference type="EMBL" id="QGQ22352.1"/>
    </source>
</evidence>
<dbReference type="PROSITE" id="PS50297">
    <property type="entry name" value="ANK_REP_REGION"/>
    <property type="match status" value="1"/>
</dbReference>
<dbReference type="Pfam" id="PF12796">
    <property type="entry name" value="Ank_2"/>
    <property type="match status" value="1"/>
</dbReference>
<keyword evidence="5" id="KW-1185">Reference proteome</keyword>
<dbReference type="PANTHER" id="PTHR24171">
    <property type="entry name" value="ANKYRIN REPEAT DOMAIN-CONTAINING PROTEIN 39-RELATED"/>
    <property type="match status" value="1"/>
</dbReference>
<accession>A0A6I6A9U6</accession>
<dbReference type="Gene3D" id="1.25.40.20">
    <property type="entry name" value="Ankyrin repeat-containing domain"/>
    <property type="match status" value="1"/>
</dbReference>
<proteinExistence type="predicted"/>
<dbReference type="PROSITE" id="PS50088">
    <property type="entry name" value="ANK_REPEAT"/>
    <property type="match status" value="2"/>
</dbReference>
<dbReference type="Proteomes" id="UP000427281">
    <property type="component" value="Chromosome"/>
</dbReference>
<sequence>MTSIAFSAIRNKKPDALKIINSLDDINIREDDGTNLLHSAIAYDNAPIGLELIRRGIDVNAKTKKGDTPLHYCGTYQDLELTRAILDAGGDLSISDKFGRTTLWIAVQNPKRSYEYLRLLAEYGCAKYAHQKNKFGKSPFDVAKDRGDDEAIDIITSN</sequence>
<organism evidence="4 5">
    <name type="scientific">Gimesia benthica</name>
    <dbReference type="NCBI Taxonomy" id="2608982"/>
    <lineage>
        <taxon>Bacteria</taxon>
        <taxon>Pseudomonadati</taxon>
        <taxon>Planctomycetota</taxon>
        <taxon>Planctomycetia</taxon>
        <taxon>Planctomycetales</taxon>
        <taxon>Planctomycetaceae</taxon>
        <taxon>Gimesia</taxon>
    </lineage>
</organism>
<reference evidence="4 5" key="1">
    <citation type="submission" date="2019-09" db="EMBL/GenBank/DDBJ databases">
        <title>Gimesia benthica sp. nov., a novel bacterium isolated from deep-sea water of the Northwest Indian Ocean.</title>
        <authorList>
            <person name="Dai X."/>
        </authorList>
    </citation>
    <scope>NUCLEOTIDE SEQUENCE [LARGE SCALE GENOMIC DNA]</scope>
    <source>
        <strain evidence="4 5">E7</strain>
    </source>
</reference>
<feature type="repeat" description="ANK" evidence="3">
    <location>
        <begin position="65"/>
        <end position="97"/>
    </location>
</feature>
<evidence type="ECO:0000256" key="3">
    <source>
        <dbReference type="PROSITE-ProRule" id="PRU00023"/>
    </source>
</evidence>
<keyword evidence="2 3" id="KW-0040">ANK repeat</keyword>
<dbReference type="EMBL" id="CP043930">
    <property type="protein sequence ID" value="QGQ22352.1"/>
    <property type="molecule type" value="Genomic_DNA"/>
</dbReference>
<gene>
    <name evidence="4" type="ORF">F1728_06550</name>
</gene>
<dbReference type="InterPro" id="IPR002110">
    <property type="entry name" value="Ankyrin_rpt"/>
</dbReference>
<evidence type="ECO:0000256" key="1">
    <source>
        <dbReference type="ARBA" id="ARBA00022737"/>
    </source>
</evidence>
<evidence type="ECO:0000313" key="5">
    <source>
        <dbReference type="Proteomes" id="UP000427281"/>
    </source>
</evidence>
<dbReference type="SMART" id="SM00248">
    <property type="entry name" value="ANK"/>
    <property type="match status" value="3"/>
</dbReference>
<protein>
    <submittedName>
        <fullName evidence="4">Ankyrin repeat domain-containing protein</fullName>
    </submittedName>
</protein>
<dbReference type="KEGG" id="gim:F1728_06550"/>
<dbReference type="AlphaFoldDB" id="A0A6I6A9U6"/>
<keyword evidence="1" id="KW-0677">Repeat</keyword>
<feature type="repeat" description="ANK" evidence="3">
    <location>
        <begin position="32"/>
        <end position="64"/>
    </location>
</feature>
<name>A0A6I6A9U6_9PLAN</name>
<dbReference type="SUPFAM" id="SSF48403">
    <property type="entry name" value="Ankyrin repeat"/>
    <property type="match status" value="1"/>
</dbReference>
<dbReference type="RefSeq" id="WP_155363433.1">
    <property type="nucleotide sequence ID" value="NZ_CP043930.1"/>
</dbReference>
<evidence type="ECO:0000256" key="2">
    <source>
        <dbReference type="ARBA" id="ARBA00023043"/>
    </source>
</evidence>
<dbReference type="InterPro" id="IPR036770">
    <property type="entry name" value="Ankyrin_rpt-contain_sf"/>
</dbReference>